<gene>
    <name evidence="1" type="primary">LOC107772302</name>
</gene>
<sequence>FADASVQLRCGARNVISSTITNRSGVISLVMDSHVNTLPLLLINCLLVVATPLSTCNASLPSVGLLASSLNLVNIGIGGVGGVIS</sequence>
<dbReference type="OrthoDB" id="905355at2759"/>
<proteinExistence type="predicted"/>
<dbReference type="AlphaFoldDB" id="A0A1S3Y5D0"/>
<organism evidence="1">
    <name type="scientific">Nicotiana tabacum</name>
    <name type="common">Common tobacco</name>
    <dbReference type="NCBI Taxonomy" id="4097"/>
    <lineage>
        <taxon>Eukaryota</taxon>
        <taxon>Viridiplantae</taxon>
        <taxon>Streptophyta</taxon>
        <taxon>Embryophyta</taxon>
        <taxon>Tracheophyta</taxon>
        <taxon>Spermatophyta</taxon>
        <taxon>Magnoliopsida</taxon>
        <taxon>eudicotyledons</taxon>
        <taxon>Gunneridae</taxon>
        <taxon>Pentapetalae</taxon>
        <taxon>asterids</taxon>
        <taxon>lamiids</taxon>
        <taxon>Solanales</taxon>
        <taxon>Solanaceae</taxon>
        <taxon>Nicotianoideae</taxon>
        <taxon>Nicotianeae</taxon>
        <taxon>Nicotiana</taxon>
    </lineage>
</organism>
<feature type="non-terminal residue" evidence="1">
    <location>
        <position position="85"/>
    </location>
</feature>
<feature type="non-terminal residue" evidence="1">
    <location>
        <position position="1"/>
    </location>
</feature>
<dbReference type="PANTHER" id="PTHR34458">
    <property type="entry name" value="POLLEN OLE E 1 ALLERGEN AND EXTENSIN FAMILY PROTEIN-RELATED"/>
    <property type="match status" value="1"/>
</dbReference>
<dbReference type="STRING" id="4097.A0A1S3Y5D0"/>
<dbReference type="KEGG" id="nta:107772302"/>
<dbReference type="PANTHER" id="PTHR34458:SF5">
    <property type="entry name" value="POLLEN OLE E 1 ALLERGEN AND EXTENSIN FAMILY PROTEIN"/>
    <property type="match status" value="1"/>
</dbReference>
<dbReference type="RefSeq" id="XP_016447285.1">
    <property type="nucleotide sequence ID" value="XM_016591799.1"/>
</dbReference>
<dbReference type="InterPro" id="IPR040404">
    <property type="entry name" value="Phylloplanin-like"/>
</dbReference>
<dbReference type="PaxDb" id="4097-A0A1S3Y5D0"/>
<reference evidence="1" key="1">
    <citation type="submission" date="2025-08" db="UniProtKB">
        <authorList>
            <consortium name="RefSeq"/>
        </authorList>
    </citation>
    <scope>IDENTIFICATION</scope>
</reference>
<accession>A0A1S3Y5D0</accession>
<dbReference type="OMA" id="MDSHVNT"/>
<name>A0A1S3Y5D0_TOBAC</name>
<evidence type="ECO:0000313" key="1">
    <source>
        <dbReference type="RefSeq" id="XP_016447285.1"/>
    </source>
</evidence>
<protein>
    <submittedName>
        <fullName evidence="1">Phylloplanin-like</fullName>
    </submittedName>
</protein>